<sequence length="769" mass="82466">MSRDADPSEPPQRKIAWLGPVLVWGVAAAVLLSQLGATGLWTLGELPVLDRTLAALGEPRSELIRSPWLPDQLRTFVYAATGQADAGLRLPGALAGLGLVALALVSARRLGWSPAWVALAGCFALAMPGLLASSRTVLGNPTGELWLSAASLCLIACCDRSRRSGSEHSGVGRRIALAGLGLSCLVAAVASLGVVLGGCLPLVLVALADVARDPEHGKLELPRWAVISAWTGAALAGFVGLWLAWNQGEGYIPLLGAAKDLDLLETPSKASFTDTLEAFGYQAFPFTGLVVLGLLGPGRARWPALWLGVALVVVSVWALTYGPTPTPVTIPAALLATAACKRMFDSDEPIAARRLLVFGAILGAMVLGKDAGRTPQRVASPLLQLTELEFPQPGVVPGFDLVTSLPRLTKQFAGLLLLAHVLAPRSKDQREWAWAPAWVVVRLNTLATIVDRLVTRARVGGSGLQRMRAAAPLVLVFGALAHQVWAFGIVTLTQVNQQMSIAAPLRGFVAGVEAGEIPEPALGLHRIRDPGLEYYGPGTEHEVFLSNRSDLDKWLSAETPRTALIRRSDLPPIFSATRSGDRPLFVLDNSHHGYVLVANFLPAGRDDQNPLLGIAFDQPLTLANPTLVGWNPYVELIAWEIEGALHRGSTATLHAVFRVHRPLPAGTKMYARLQKGKVSRVAAEPHELTGGALPANYWRAGDYIHHRFEFQVPWLEVLPGEHELIVGLRRSEKSNLKISTPEGKRGEYGVEVRGKSHEFAKIGVVELAW</sequence>
<organism evidence="2 3">
    <name type="scientific">Enhygromyxa salina</name>
    <dbReference type="NCBI Taxonomy" id="215803"/>
    <lineage>
        <taxon>Bacteria</taxon>
        <taxon>Pseudomonadati</taxon>
        <taxon>Myxococcota</taxon>
        <taxon>Polyangia</taxon>
        <taxon>Nannocystales</taxon>
        <taxon>Nannocystaceae</taxon>
        <taxon>Enhygromyxa</taxon>
    </lineage>
</organism>
<dbReference type="OrthoDB" id="5481451at2"/>
<reference evidence="2 3" key="1">
    <citation type="submission" date="2018-03" db="EMBL/GenBank/DDBJ databases">
        <title>Draft Genome Sequences of the Obligatory Marine Myxobacteria Enhygromyxa salina SWB007.</title>
        <authorList>
            <person name="Poehlein A."/>
            <person name="Moghaddam J.A."/>
            <person name="Harms H."/>
            <person name="Alanjari M."/>
            <person name="Koenig G.M."/>
            <person name="Daniel R."/>
            <person name="Schaeberle T.F."/>
        </authorList>
    </citation>
    <scope>NUCLEOTIDE SEQUENCE [LARGE SCALE GENOMIC DNA]</scope>
    <source>
        <strain evidence="2 3">SWB007</strain>
    </source>
</reference>
<name>A0A2S9YNA6_9BACT</name>
<evidence type="ECO:0000313" key="2">
    <source>
        <dbReference type="EMBL" id="PRQ06571.1"/>
    </source>
</evidence>
<feature type="transmembrane region" description="Helical" evidence="1">
    <location>
        <begin position="351"/>
        <end position="368"/>
    </location>
</feature>
<keyword evidence="1" id="KW-0472">Membrane</keyword>
<dbReference type="AlphaFoldDB" id="A0A2S9YNA6"/>
<feature type="transmembrane region" description="Helical" evidence="1">
    <location>
        <begin position="224"/>
        <end position="245"/>
    </location>
</feature>
<accession>A0A2S9YNA6</accession>
<feature type="transmembrane region" description="Helical" evidence="1">
    <location>
        <begin position="473"/>
        <end position="492"/>
    </location>
</feature>
<evidence type="ECO:0000256" key="1">
    <source>
        <dbReference type="SAM" id="Phobius"/>
    </source>
</evidence>
<feature type="transmembrane region" description="Helical" evidence="1">
    <location>
        <begin position="175"/>
        <end position="204"/>
    </location>
</feature>
<dbReference type="RefSeq" id="WP_106090699.1">
    <property type="nucleotide sequence ID" value="NZ_PVNL01000073.1"/>
</dbReference>
<feature type="transmembrane region" description="Helical" evidence="1">
    <location>
        <begin position="21"/>
        <end position="43"/>
    </location>
</feature>
<feature type="transmembrane region" description="Helical" evidence="1">
    <location>
        <begin position="114"/>
        <end position="133"/>
    </location>
</feature>
<gene>
    <name evidence="2" type="ORF">ENSA7_37240</name>
</gene>
<keyword evidence="1" id="KW-1133">Transmembrane helix</keyword>
<dbReference type="Proteomes" id="UP000238823">
    <property type="component" value="Unassembled WGS sequence"/>
</dbReference>
<proteinExistence type="predicted"/>
<feature type="transmembrane region" description="Helical" evidence="1">
    <location>
        <begin position="88"/>
        <end position="107"/>
    </location>
</feature>
<dbReference type="EMBL" id="PVNL01000073">
    <property type="protein sequence ID" value="PRQ06571.1"/>
    <property type="molecule type" value="Genomic_DNA"/>
</dbReference>
<keyword evidence="1" id="KW-0812">Transmembrane</keyword>
<feature type="transmembrane region" description="Helical" evidence="1">
    <location>
        <begin position="304"/>
        <end position="322"/>
    </location>
</feature>
<evidence type="ECO:0000313" key="3">
    <source>
        <dbReference type="Proteomes" id="UP000238823"/>
    </source>
</evidence>
<comment type="caution">
    <text evidence="2">The sequence shown here is derived from an EMBL/GenBank/DDBJ whole genome shotgun (WGS) entry which is preliminary data.</text>
</comment>
<protein>
    <recommendedName>
        <fullName evidence="4">Glycosyltransferase RgtA/B/C/D-like domain-containing protein</fullName>
    </recommendedName>
</protein>
<evidence type="ECO:0008006" key="4">
    <source>
        <dbReference type="Google" id="ProtNLM"/>
    </source>
</evidence>